<name>A0A6C0D763_9ZZZZ</name>
<dbReference type="EMBL" id="MN739541">
    <property type="protein sequence ID" value="QHT12150.1"/>
    <property type="molecule type" value="Genomic_DNA"/>
</dbReference>
<dbReference type="AlphaFoldDB" id="A0A6C0D763"/>
<proteinExistence type="predicted"/>
<protein>
    <submittedName>
        <fullName evidence="1">Uncharacterized protein</fullName>
    </submittedName>
</protein>
<reference evidence="1" key="1">
    <citation type="journal article" date="2020" name="Nature">
        <title>Giant virus diversity and host interactions through global metagenomics.</title>
        <authorList>
            <person name="Schulz F."/>
            <person name="Roux S."/>
            <person name="Paez-Espino D."/>
            <person name="Jungbluth S."/>
            <person name="Walsh D.A."/>
            <person name="Denef V.J."/>
            <person name="McMahon K.D."/>
            <person name="Konstantinidis K.T."/>
            <person name="Eloe-Fadrosh E.A."/>
            <person name="Kyrpides N.C."/>
            <person name="Woyke T."/>
        </authorList>
    </citation>
    <scope>NUCLEOTIDE SEQUENCE</scope>
    <source>
        <strain evidence="1">GVMAG-M-3300023174-129</strain>
    </source>
</reference>
<sequence>MDTIEFTNKIKNNEQSIFVKYGDGEIACMYNDAGGNCDNDPYTRELGLGLVNSLGFYCYHQNSYIGKWHGKEGFQRLQHIINVVGLPEPKFVDYHLVYNDEKVFDTKNLFNFVKTVQDSSRKKIIISNSNNIKLKKLFNTEDFFEVSSQNWFVNFESILSYLKHQITDNCIVLTAAGMGSKVLIAELLKTNPTISAIDIGSSFDYLCQKRNTRDRTHTYEDIYNYYKELLPTNWEDPKKKMRAAICLRGVHYIEKIDNWYVNYKDSLESFNNYLCEPLKKDGYEQIDVFMSTYETNVLDELKNDYNVVKLMLPDFDINADRQDITFEHFIRLFEGVVSYEKENNFKYDFVVSTRFDVKFNWPIDNPNKLYKKVDYNMFNITYIHPYGHCDDCLWLFPRKHLEELIKGVHYLYRNNSVPFRIHEHITKPINYLCDVSVFGSGIENYGLTRKSRSNPKERYRPN</sequence>
<organism evidence="1">
    <name type="scientific">viral metagenome</name>
    <dbReference type="NCBI Taxonomy" id="1070528"/>
    <lineage>
        <taxon>unclassified sequences</taxon>
        <taxon>metagenomes</taxon>
        <taxon>organismal metagenomes</taxon>
    </lineage>
</organism>
<accession>A0A6C0D763</accession>
<evidence type="ECO:0000313" key="1">
    <source>
        <dbReference type="EMBL" id="QHT12150.1"/>
    </source>
</evidence>